<organism evidence="1 2">
    <name type="scientific">Novipirellula caenicola</name>
    <dbReference type="NCBI Taxonomy" id="1536901"/>
    <lineage>
        <taxon>Bacteria</taxon>
        <taxon>Pseudomonadati</taxon>
        <taxon>Planctomycetota</taxon>
        <taxon>Planctomycetia</taxon>
        <taxon>Pirellulales</taxon>
        <taxon>Pirellulaceae</taxon>
        <taxon>Novipirellula</taxon>
    </lineage>
</organism>
<name>A0ABP9VP50_9BACT</name>
<dbReference type="CDD" id="cd00657">
    <property type="entry name" value="Ferritin_like"/>
    <property type="match status" value="1"/>
</dbReference>
<evidence type="ECO:0000313" key="1">
    <source>
        <dbReference type="EMBL" id="GAA5506954.1"/>
    </source>
</evidence>
<dbReference type="Proteomes" id="UP001416858">
    <property type="component" value="Unassembled WGS sequence"/>
</dbReference>
<keyword evidence="2" id="KW-1185">Reference proteome</keyword>
<dbReference type="SUPFAM" id="SSF47240">
    <property type="entry name" value="Ferritin-like"/>
    <property type="match status" value="1"/>
</dbReference>
<comment type="caution">
    <text evidence="1">The sequence shown here is derived from an EMBL/GenBank/DDBJ whole genome shotgun (WGS) entry which is preliminary data.</text>
</comment>
<sequence length="294" mass="33897">MIQMIRTKQRKSFLADRDAAATLGRGSHAEPTSDLRVSIQNQAHWNNAQWSRYFIRNLADEPAIPWSDLPTLTEAERVAIATSVQTFQLGESGEGRHIKRCARNWIECGGDPDYLAALTLFLQEENRHAAWLGRFLTQEGVPRLQKQWSDGCFRFLRHMAGLRTSISVLVTAEILAQVYYLALMRATDSPTLRAICRRILRDERAHVVFQQNQKGNLSTNWAKVRRFCVQSLETILFKVARRIVWHEHHAVFRAASMDWTTYRNRTSRRWVAASKWSRNTLVARNSSDSNRGNC</sequence>
<accession>A0ABP9VP50</accession>
<evidence type="ECO:0008006" key="3">
    <source>
        <dbReference type="Google" id="ProtNLM"/>
    </source>
</evidence>
<dbReference type="InterPro" id="IPR012348">
    <property type="entry name" value="RNR-like"/>
</dbReference>
<gene>
    <name evidence="1" type="ORF">Rcae01_02407</name>
</gene>
<protein>
    <recommendedName>
        <fullName evidence="3">p-aminobenzoate N-oxygenase AurF</fullName>
    </recommendedName>
</protein>
<dbReference type="InterPro" id="IPR009078">
    <property type="entry name" value="Ferritin-like_SF"/>
</dbReference>
<dbReference type="Gene3D" id="1.10.620.20">
    <property type="entry name" value="Ribonucleotide Reductase, subunit A"/>
    <property type="match status" value="1"/>
</dbReference>
<reference evidence="1 2" key="1">
    <citation type="submission" date="2024-02" db="EMBL/GenBank/DDBJ databases">
        <title>Rhodopirellula caenicola NBRC 110016.</title>
        <authorList>
            <person name="Ichikawa N."/>
            <person name="Katano-Makiyama Y."/>
            <person name="Hidaka K."/>
        </authorList>
    </citation>
    <scope>NUCLEOTIDE SEQUENCE [LARGE SCALE GENOMIC DNA]</scope>
    <source>
        <strain evidence="1 2">NBRC 110016</strain>
    </source>
</reference>
<dbReference type="RefSeq" id="WP_345683848.1">
    <property type="nucleotide sequence ID" value="NZ_BAABRO010000004.1"/>
</dbReference>
<proteinExistence type="predicted"/>
<evidence type="ECO:0000313" key="2">
    <source>
        <dbReference type="Proteomes" id="UP001416858"/>
    </source>
</evidence>
<dbReference type="EMBL" id="BAABRO010000004">
    <property type="protein sequence ID" value="GAA5506954.1"/>
    <property type="molecule type" value="Genomic_DNA"/>
</dbReference>